<protein>
    <recommendedName>
        <fullName evidence="4">High frequency lysogenization protein HflD homolog</fullName>
    </recommendedName>
</protein>
<keyword evidence="6" id="KW-1185">Reference proteome</keyword>
<dbReference type="Proteomes" id="UP000434044">
    <property type="component" value="Unassembled WGS sequence"/>
</dbReference>
<keyword evidence="3 4" id="KW-0472">Membrane</keyword>
<dbReference type="RefSeq" id="WP_155449618.1">
    <property type="nucleotide sequence ID" value="NZ_WNKT01000012.1"/>
</dbReference>
<evidence type="ECO:0000256" key="1">
    <source>
        <dbReference type="ARBA" id="ARBA00022475"/>
    </source>
</evidence>
<dbReference type="AlphaFoldDB" id="A0A6N8EES3"/>
<gene>
    <name evidence="4 5" type="primary">hflD</name>
    <name evidence="5" type="ORF">GJ668_07975</name>
</gene>
<dbReference type="PANTHER" id="PTHR38100">
    <property type="entry name" value="HIGH FREQUENCY LYSOGENIZATION PROTEIN HFLD"/>
    <property type="match status" value="1"/>
</dbReference>
<dbReference type="InterPro" id="IPR035932">
    <property type="entry name" value="HflD-like_sf"/>
</dbReference>
<evidence type="ECO:0000256" key="4">
    <source>
        <dbReference type="HAMAP-Rule" id="MF_00695"/>
    </source>
</evidence>
<evidence type="ECO:0000313" key="5">
    <source>
        <dbReference type="EMBL" id="MTW21037.1"/>
    </source>
</evidence>
<comment type="similarity">
    <text evidence="4">Belongs to the HflD family.</text>
</comment>
<dbReference type="InterPro" id="IPR007451">
    <property type="entry name" value="HflD"/>
</dbReference>
<organism evidence="5 6">
    <name type="scientific">Allochromatium palmeri</name>
    <dbReference type="NCBI Taxonomy" id="231048"/>
    <lineage>
        <taxon>Bacteria</taxon>
        <taxon>Pseudomonadati</taxon>
        <taxon>Pseudomonadota</taxon>
        <taxon>Gammaproteobacteria</taxon>
        <taxon>Chromatiales</taxon>
        <taxon>Chromatiaceae</taxon>
        <taxon>Allochromatium</taxon>
    </lineage>
</organism>
<dbReference type="PANTHER" id="PTHR38100:SF1">
    <property type="entry name" value="HIGH FREQUENCY LYSOGENIZATION PROTEIN HFLD"/>
    <property type="match status" value="1"/>
</dbReference>
<dbReference type="EMBL" id="WNKT01000012">
    <property type="protein sequence ID" value="MTW21037.1"/>
    <property type="molecule type" value="Genomic_DNA"/>
</dbReference>
<evidence type="ECO:0000256" key="3">
    <source>
        <dbReference type="ARBA" id="ARBA00023136"/>
    </source>
</evidence>
<proteinExistence type="inferred from homology"/>
<dbReference type="Gene3D" id="1.10.3890.10">
    <property type="entry name" value="HflD-like"/>
    <property type="match status" value="1"/>
</dbReference>
<keyword evidence="1 4" id="KW-1003">Cell membrane</keyword>
<sequence length="217" mass="24684">MPHTNLERVIALAGIYQAVNCVTRIARQGSADSESMQPCIHSLFQVDAENVELVFGEPGALANGARQLVAQLTGQPERDLEMTRYVVQVIKLERELARRPDLLAILGDGIREAEAKRAHFDLLHLNLLAHFAELYSQTLSHLQPRILIHGDPLHLRNPDHQNRLRALLLAAVRSARLWRQVGGSRWQLLFWNRPILDDARRYIQGTSCLDSDRERIE</sequence>
<dbReference type="OrthoDB" id="9788031at2"/>
<name>A0A6N8EES3_9GAMM</name>
<accession>A0A6N8EES3</accession>
<dbReference type="GO" id="GO:0005737">
    <property type="term" value="C:cytoplasm"/>
    <property type="evidence" value="ECO:0007669"/>
    <property type="project" value="UniProtKB-SubCell"/>
</dbReference>
<reference evidence="5 6" key="1">
    <citation type="submission" date="2019-11" db="EMBL/GenBank/DDBJ databases">
        <title>Whole-genome sequence of the anaerobic purple sulfur bacterium Allochromatium palmeri DSM 15591.</title>
        <authorList>
            <person name="Kyndt J.A."/>
            <person name="Meyer T.E."/>
        </authorList>
    </citation>
    <scope>NUCLEOTIDE SEQUENCE [LARGE SCALE GENOMIC DNA]</scope>
    <source>
        <strain evidence="5 6">DSM 15591</strain>
    </source>
</reference>
<evidence type="ECO:0000256" key="2">
    <source>
        <dbReference type="ARBA" id="ARBA00022490"/>
    </source>
</evidence>
<dbReference type="SUPFAM" id="SSF101322">
    <property type="entry name" value="YcfC-like"/>
    <property type="match status" value="1"/>
</dbReference>
<evidence type="ECO:0000313" key="6">
    <source>
        <dbReference type="Proteomes" id="UP000434044"/>
    </source>
</evidence>
<keyword evidence="2 4" id="KW-0963">Cytoplasm</keyword>
<comment type="subcellular location">
    <subcellularLocation>
        <location evidence="4">Cytoplasm</location>
    </subcellularLocation>
    <subcellularLocation>
        <location evidence="4">Cell membrane</location>
        <topology evidence="4">Peripheral membrane protein</topology>
        <orientation evidence="4">Cytoplasmic side</orientation>
    </subcellularLocation>
</comment>
<dbReference type="Pfam" id="PF04356">
    <property type="entry name" value="DUF489"/>
    <property type="match status" value="1"/>
</dbReference>
<dbReference type="NCBIfam" id="NF001246">
    <property type="entry name" value="PRK00218.1-2"/>
    <property type="match status" value="1"/>
</dbReference>
<comment type="caution">
    <text evidence="5">The sequence shown here is derived from an EMBL/GenBank/DDBJ whole genome shotgun (WGS) entry which is preliminary data.</text>
</comment>
<dbReference type="GO" id="GO:0005886">
    <property type="term" value="C:plasma membrane"/>
    <property type="evidence" value="ECO:0007669"/>
    <property type="project" value="UniProtKB-SubCell"/>
</dbReference>
<dbReference type="HAMAP" id="MF_00695">
    <property type="entry name" value="HflD_protein"/>
    <property type="match status" value="1"/>
</dbReference>